<feature type="transmembrane region" description="Helical" evidence="10">
    <location>
        <begin position="322"/>
        <end position="340"/>
    </location>
</feature>
<comment type="subcellular location">
    <subcellularLocation>
        <location evidence="1 10">Cell membrane</location>
        <topology evidence="1 10">Multi-pass membrane protein</topology>
    </subcellularLocation>
</comment>
<keyword evidence="9 10" id="KW-0807">Transducer</keyword>
<evidence type="ECO:0000313" key="11">
    <source>
        <dbReference type="EMBL" id="KAG7311916.1"/>
    </source>
</evidence>
<evidence type="ECO:0000256" key="6">
    <source>
        <dbReference type="ARBA" id="ARBA00022989"/>
    </source>
</evidence>
<dbReference type="Proteomes" id="UP000823941">
    <property type="component" value="Chromosome 4"/>
</dbReference>
<feature type="transmembrane region" description="Helical" evidence="10">
    <location>
        <begin position="39"/>
        <end position="60"/>
    </location>
</feature>
<feature type="transmembrane region" description="Helical" evidence="10">
    <location>
        <begin position="66"/>
        <end position="87"/>
    </location>
</feature>
<evidence type="ECO:0000256" key="3">
    <source>
        <dbReference type="ARBA" id="ARBA00022606"/>
    </source>
</evidence>
<dbReference type="PANTHER" id="PTHR21137:SF35">
    <property type="entry name" value="ODORANT RECEPTOR 19A-RELATED"/>
    <property type="match status" value="1"/>
</dbReference>
<proteinExistence type="inferred from homology"/>
<keyword evidence="2" id="KW-1003">Cell membrane</keyword>
<organism evidence="11 12">
    <name type="scientific">Plutella xylostella</name>
    <name type="common">Diamondback moth</name>
    <name type="synonym">Plutella maculipennis</name>
    <dbReference type="NCBI Taxonomy" id="51655"/>
    <lineage>
        <taxon>Eukaryota</taxon>
        <taxon>Metazoa</taxon>
        <taxon>Ecdysozoa</taxon>
        <taxon>Arthropoda</taxon>
        <taxon>Hexapoda</taxon>
        <taxon>Insecta</taxon>
        <taxon>Pterygota</taxon>
        <taxon>Neoptera</taxon>
        <taxon>Endopterygota</taxon>
        <taxon>Lepidoptera</taxon>
        <taxon>Glossata</taxon>
        <taxon>Ditrysia</taxon>
        <taxon>Yponomeutoidea</taxon>
        <taxon>Plutellidae</taxon>
        <taxon>Plutella</taxon>
    </lineage>
</organism>
<keyword evidence="5 10" id="KW-0552">Olfaction</keyword>
<evidence type="ECO:0000256" key="8">
    <source>
        <dbReference type="ARBA" id="ARBA00023170"/>
    </source>
</evidence>
<evidence type="ECO:0000256" key="5">
    <source>
        <dbReference type="ARBA" id="ARBA00022725"/>
    </source>
</evidence>
<feature type="transmembrane region" description="Helical" evidence="10">
    <location>
        <begin position="195"/>
        <end position="222"/>
    </location>
</feature>
<protein>
    <recommendedName>
        <fullName evidence="10">Odorant receptor</fullName>
    </recommendedName>
</protein>
<feature type="transmembrane region" description="Helical" evidence="10">
    <location>
        <begin position="292"/>
        <end position="310"/>
    </location>
</feature>
<keyword evidence="3 10" id="KW-0716">Sensory transduction</keyword>
<evidence type="ECO:0000256" key="2">
    <source>
        <dbReference type="ARBA" id="ARBA00022475"/>
    </source>
</evidence>
<evidence type="ECO:0000313" key="12">
    <source>
        <dbReference type="Proteomes" id="UP000823941"/>
    </source>
</evidence>
<evidence type="ECO:0000256" key="10">
    <source>
        <dbReference type="RuleBase" id="RU351113"/>
    </source>
</evidence>
<feature type="transmembrane region" description="Helical" evidence="10">
    <location>
        <begin position="133"/>
        <end position="153"/>
    </location>
</feature>
<reference evidence="11 12" key="1">
    <citation type="submission" date="2021-06" db="EMBL/GenBank/DDBJ databases">
        <title>A haploid diamondback moth (Plutella xylostella L.) genome assembly resolves 31 chromosomes and identifies a diamide resistance mutation.</title>
        <authorList>
            <person name="Ward C.M."/>
            <person name="Perry K.D."/>
            <person name="Baker G."/>
            <person name="Powis K."/>
            <person name="Heckel D.G."/>
            <person name="Baxter S.W."/>
        </authorList>
    </citation>
    <scope>NUCLEOTIDE SEQUENCE [LARGE SCALE GENOMIC DNA]</scope>
    <source>
        <strain evidence="11 12">LV</strain>
        <tissue evidence="11">Single pupa</tissue>
    </source>
</reference>
<evidence type="ECO:0000256" key="7">
    <source>
        <dbReference type="ARBA" id="ARBA00023136"/>
    </source>
</evidence>
<dbReference type="PANTHER" id="PTHR21137">
    <property type="entry name" value="ODORANT RECEPTOR"/>
    <property type="match status" value="1"/>
</dbReference>
<keyword evidence="12" id="KW-1185">Reference proteome</keyword>
<evidence type="ECO:0000256" key="4">
    <source>
        <dbReference type="ARBA" id="ARBA00022692"/>
    </source>
</evidence>
<comment type="similarity">
    <text evidence="10">Belongs to the insect chemoreceptor superfamily. Heteromeric odorant receptor channel (TC 1.A.69) family.</text>
</comment>
<gene>
    <name evidence="11" type="ORF">JYU34_003003</name>
</gene>
<keyword evidence="4 10" id="KW-0812">Transmembrane</keyword>
<comment type="caution">
    <text evidence="11">The sequence shown here is derived from an EMBL/GenBank/DDBJ whole genome shotgun (WGS) entry which is preliminary data.</text>
</comment>
<dbReference type="EMBL" id="JAHIBW010000004">
    <property type="protein sequence ID" value="KAG7311916.1"/>
    <property type="molecule type" value="Genomic_DNA"/>
</dbReference>
<keyword evidence="6 10" id="KW-1133">Transmembrane helix</keyword>
<dbReference type="Pfam" id="PF02949">
    <property type="entry name" value="7tm_6"/>
    <property type="match status" value="1"/>
</dbReference>
<keyword evidence="8 10" id="KW-0675">Receptor</keyword>
<comment type="caution">
    <text evidence="10">Lacks conserved residue(s) required for the propagation of feature annotation.</text>
</comment>
<name>A0ABQ7R3N4_PLUXY</name>
<evidence type="ECO:0000256" key="1">
    <source>
        <dbReference type="ARBA" id="ARBA00004651"/>
    </source>
</evidence>
<accession>A0ABQ7R3N4</accession>
<dbReference type="InterPro" id="IPR004117">
    <property type="entry name" value="7tm6_olfct_rcpt"/>
</dbReference>
<sequence length="406" mass="45389">MIRRVLAQLEDPRRPLLGPNIFLLKLTGMYLPGSRRGRALTALFHLVGLLFVSSEVVELTRTFSDLFLVMSNLKIMLLSAVCLLKAWRCIVWQASWRRVLQYVTAADLAERRDAPPARAARVAAYTRAARRVLYGYAALTCFTSIVFVSTPFLERFTTQYQARGPEEKVNVIDSIYIAYLPFDKTTFPGNLIATLWFILVTIYGNSVMTVFDTMAMVLMVFFGAKLELIRERCAELLGAPGERPGAPGERPGAPGGRPGARALAARFRDLHQAHVDLIEHATLFNTLTSPVLFLYVVTCSLMLCTAVYQLTLTSVSGTQKLVTAEFLIFAVAQLFLFCWLSNDVKIKSERTMEGPYHSGWLRDPRCRRELLLLSGQLARPVEFTAGPFTALSLANFINVSCSRLSQ</sequence>
<keyword evidence="7 10" id="KW-0472">Membrane</keyword>
<evidence type="ECO:0000256" key="9">
    <source>
        <dbReference type="ARBA" id="ARBA00023224"/>
    </source>
</evidence>